<keyword evidence="3" id="KW-1185">Reference proteome</keyword>
<dbReference type="EMBL" id="JAVHJM010000010">
    <property type="protein sequence ID" value="KAK6504197.1"/>
    <property type="molecule type" value="Genomic_DNA"/>
</dbReference>
<comment type="caution">
    <text evidence="2">The sequence shown here is derived from an EMBL/GenBank/DDBJ whole genome shotgun (WGS) entry which is preliminary data.</text>
</comment>
<evidence type="ECO:0000313" key="3">
    <source>
        <dbReference type="Proteomes" id="UP001307849"/>
    </source>
</evidence>
<gene>
    <name evidence="2" type="ORF">TWF506_002403</name>
</gene>
<organism evidence="2 3">
    <name type="scientific">Arthrobotrys conoides</name>
    <dbReference type="NCBI Taxonomy" id="74498"/>
    <lineage>
        <taxon>Eukaryota</taxon>
        <taxon>Fungi</taxon>
        <taxon>Dikarya</taxon>
        <taxon>Ascomycota</taxon>
        <taxon>Pezizomycotina</taxon>
        <taxon>Orbiliomycetes</taxon>
        <taxon>Orbiliales</taxon>
        <taxon>Orbiliaceae</taxon>
        <taxon>Arthrobotrys</taxon>
    </lineage>
</organism>
<proteinExistence type="predicted"/>
<name>A0AAN8N529_9PEZI</name>
<sequence length="86" mass="9431">MDDALEWKIANSTTTTSVAARREESNRLLLRKNAIIYYRDIKPPALGEGQDPNIGKMGPSNPNRPQLVFDEEAEATSTASKADGNI</sequence>
<dbReference type="AlphaFoldDB" id="A0AAN8N529"/>
<dbReference type="Proteomes" id="UP001307849">
    <property type="component" value="Unassembled WGS sequence"/>
</dbReference>
<accession>A0AAN8N529</accession>
<feature type="region of interest" description="Disordered" evidence="1">
    <location>
        <begin position="45"/>
        <end position="66"/>
    </location>
</feature>
<reference evidence="2 3" key="1">
    <citation type="submission" date="2019-10" db="EMBL/GenBank/DDBJ databases">
        <authorList>
            <person name="Palmer J.M."/>
        </authorList>
    </citation>
    <scope>NUCLEOTIDE SEQUENCE [LARGE SCALE GENOMIC DNA]</scope>
    <source>
        <strain evidence="2 3">TWF506</strain>
    </source>
</reference>
<evidence type="ECO:0000313" key="2">
    <source>
        <dbReference type="EMBL" id="KAK6504197.1"/>
    </source>
</evidence>
<protein>
    <submittedName>
        <fullName evidence="2">Uncharacterized protein</fullName>
    </submittedName>
</protein>
<evidence type="ECO:0000256" key="1">
    <source>
        <dbReference type="SAM" id="MobiDB-lite"/>
    </source>
</evidence>